<evidence type="ECO:0000313" key="7">
    <source>
        <dbReference type="Proteomes" id="UP000285961"/>
    </source>
</evidence>
<evidence type="ECO:0000256" key="3">
    <source>
        <dbReference type="ARBA" id="ARBA00023098"/>
    </source>
</evidence>
<protein>
    <submittedName>
        <fullName evidence="6">Long-chain fatty acid--CoA ligase</fullName>
    </submittedName>
</protein>
<dbReference type="EMBL" id="QZKI01000121">
    <property type="protein sequence ID" value="RJP65870.1"/>
    <property type="molecule type" value="Genomic_DNA"/>
</dbReference>
<dbReference type="SUPFAM" id="SSF56801">
    <property type="entry name" value="Acetyl-CoA synthetase-like"/>
    <property type="match status" value="1"/>
</dbReference>
<dbReference type="GO" id="GO:0016020">
    <property type="term" value="C:membrane"/>
    <property type="evidence" value="ECO:0007669"/>
    <property type="project" value="TreeGrafter"/>
</dbReference>
<evidence type="ECO:0000256" key="2">
    <source>
        <dbReference type="ARBA" id="ARBA00022832"/>
    </source>
</evidence>
<dbReference type="Gene3D" id="3.30.300.30">
    <property type="match status" value="1"/>
</dbReference>
<dbReference type="Proteomes" id="UP000285961">
    <property type="component" value="Unassembled WGS sequence"/>
</dbReference>
<dbReference type="Pfam" id="PF23562">
    <property type="entry name" value="AMP-binding_C_3"/>
    <property type="match status" value="1"/>
</dbReference>
<comment type="catalytic activity">
    <reaction evidence="4">
        <text>a long-chain fatty acid + ATP + CoA = a long-chain fatty acyl-CoA + AMP + diphosphate</text>
        <dbReference type="Rhea" id="RHEA:15421"/>
        <dbReference type="ChEBI" id="CHEBI:30616"/>
        <dbReference type="ChEBI" id="CHEBI:33019"/>
        <dbReference type="ChEBI" id="CHEBI:57287"/>
        <dbReference type="ChEBI" id="CHEBI:57560"/>
        <dbReference type="ChEBI" id="CHEBI:83139"/>
        <dbReference type="ChEBI" id="CHEBI:456215"/>
        <dbReference type="EC" id="6.2.1.3"/>
    </reaction>
    <physiologicalReaction direction="left-to-right" evidence="4">
        <dbReference type="Rhea" id="RHEA:15422"/>
    </physiologicalReaction>
</comment>
<accession>A0A419EQZ7</accession>
<keyword evidence="3" id="KW-0443">Lipid metabolism</keyword>
<feature type="domain" description="AMP-dependent synthetase/ligase" evidence="5">
    <location>
        <begin position="3"/>
        <end position="415"/>
    </location>
</feature>
<dbReference type="GO" id="GO:0004467">
    <property type="term" value="F:long-chain fatty acid-CoA ligase activity"/>
    <property type="evidence" value="ECO:0007669"/>
    <property type="project" value="UniProtKB-EC"/>
</dbReference>
<dbReference type="CDD" id="cd05907">
    <property type="entry name" value="VL_LC_FACS_like"/>
    <property type="match status" value="1"/>
</dbReference>
<reference evidence="6 7" key="1">
    <citation type="journal article" date="2017" name="ISME J.">
        <title>Energy and carbon metabolisms in a deep terrestrial subsurface fluid microbial community.</title>
        <authorList>
            <person name="Momper L."/>
            <person name="Jungbluth S.P."/>
            <person name="Lee M.D."/>
            <person name="Amend J.P."/>
        </authorList>
    </citation>
    <scope>NUCLEOTIDE SEQUENCE [LARGE SCALE GENOMIC DNA]</scope>
    <source>
        <strain evidence="6">SURF_17</strain>
    </source>
</reference>
<gene>
    <name evidence="6" type="ORF">C4532_16720</name>
</gene>
<proteinExistence type="predicted"/>
<dbReference type="InterPro" id="IPR045851">
    <property type="entry name" value="AMP-bd_C_sf"/>
</dbReference>
<dbReference type="PANTHER" id="PTHR43272">
    <property type="entry name" value="LONG-CHAIN-FATTY-ACID--COA LIGASE"/>
    <property type="match status" value="1"/>
</dbReference>
<evidence type="ECO:0000313" key="6">
    <source>
        <dbReference type="EMBL" id="RJP65870.1"/>
    </source>
</evidence>
<dbReference type="Pfam" id="PF00501">
    <property type="entry name" value="AMP-binding"/>
    <property type="match status" value="1"/>
</dbReference>
<organism evidence="6 7">
    <name type="scientific">Candidatus Abyssobacteria bacterium SURF_17</name>
    <dbReference type="NCBI Taxonomy" id="2093361"/>
    <lineage>
        <taxon>Bacteria</taxon>
        <taxon>Pseudomonadati</taxon>
        <taxon>Candidatus Hydrogenedentota</taxon>
        <taxon>Candidatus Abyssobacteria</taxon>
    </lineage>
</organism>
<dbReference type="PANTHER" id="PTHR43272:SF32">
    <property type="entry name" value="AMP-DEPENDENT SYNTHETASE_LIGASE DOMAIN-CONTAINING PROTEIN"/>
    <property type="match status" value="1"/>
</dbReference>
<dbReference type="PROSITE" id="PS00455">
    <property type="entry name" value="AMP_BINDING"/>
    <property type="match status" value="1"/>
</dbReference>
<dbReference type="AlphaFoldDB" id="A0A419EQZ7"/>
<comment type="caution">
    <text evidence="6">The sequence shown here is derived from an EMBL/GenBank/DDBJ whole genome shotgun (WGS) entry which is preliminary data.</text>
</comment>
<dbReference type="Gene3D" id="3.40.50.12780">
    <property type="entry name" value="N-terminal domain of ligase-like"/>
    <property type="match status" value="1"/>
</dbReference>
<dbReference type="InterPro" id="IPR000873">
    <property type="entry name" value="AMP-dep_synth/lig_dom"/>
</dbReference>
<dbReference type="InterPro" id="IPR042099">
    <property type="entry name" value="ANL_N_sf"/>
</dbReference>
<keyword evidence="1 6" id="KW-0436">Ligase</keyword>
<evidence type="ECO:0000256" key="1">
    <source>
        <dbReference type="ARBA" id="ARBA00022598"/>
    </source>
</evidence>
<sequence length="588" mass="65958">MFFNRAEQFGSRVLFKVKRDGQYRDITWAEAAQKVKQFALGLLELGIEHGDRVSLLSENRPEWAFADLAILSIGAVNVPIYATNTPKQVEYIVRDSGSRILIVSSDKQLRKALEARPNCPTLEKIIVFDEIGKTDYPMVCTFSKMCQVGATSDKEGLFKQRLEKVKPEELASIIYTSGTTGDPKGVMLIHDNFLSNCRSVQQILPLTEDDICLSFLPLSHSFERMAGYYVPKYMGITIAYAESIDTVRDNLKEIRPTFMASVPRIYEKFHAAVLENVKNGSPMKQKIFNWSFRVGREMSEYKVAKKNPPTTLKLKYTIADALVFKKIKENVGGRLRYFVSGGAPLAQEINEFFHALGVTILEGYGLTETSPVLTTNTPEHFKFGTVGRAVPDVTIKIAPDGEILAKGPNIMVGYYNKPAETTEALDSAGFFHTGDVGVLDEDGFLKITDRKKDLIVTAGGKNIAPQNIENMLKTDPLISNVMVHGDRRNFLSALIVPDFEKLKQFATEQGISYGSMSDLVKDERVVKLVGERVEAVNKQLARYETIKKFAVLDKEFTLETGELTPTLKVKRKVVTEKYRSILDSFYDK</sequence>
<evidence type="ECO:0000256" key="4">
    <source>
        <dbReference type="ARBA" id="ARBA00024484"/>
    </source>
</evidence>
<name>A0A419EQZ7_9BACT</name>
<keyword evidence="2" id="KW-0276">Fatty acid metabolism</keyword>
<evidence type="ECO:0000259" key="5">
    <source>
        <dbReference type="Pfam" id="PF00501"/>
    </source>
</evidence>
<dbReference type="InterPro" id="IPR020845">
    <property type="entry name" value="AMP-binding_CS"/>
</dbReference>